<reference evidence="1" key="2">
    <citation type="journal article" date="2022" name="Microbiol. Resour. Announc.">
        <title>Whole-Genome Sequence of Entomortierella parvispora E1425, a Mucoromycotan Fungus Associated with Burkholderiaceae-Related Endosymbiotic Bacteria.</title>
        <authorList>
            <person name="Herlambang A."/>
            <person name="Guo Y."/>
            <person name="Takashima Y."/>
            <person name="Narisawa K."/>
            <person name="Ohta H."/>
            <person name="Nishizawa T."/>
        </authorList>
    </citation>
    <scope>NUCLEOTIDE SEQUENCE</scope>
    <source>
        <strain evidence="1">E1425</strain>
    </source>
</reference>
<evidence type="ECO:0008006" key="3">
    <source>
        <dbReference type="Google" id="ProtNLM"/>
    </source>
</evidence>
<dbReference type="PANTHER" id="PTHR47821">
    <property type="entry name" value="PHOSPHOGLYCERATE MUTASE FAMILY PROTEIN"/>
    <property type="match status" value="1"/>
</dbReference>
<sequence length="239" mass="26771">MTLEFVLFRHGHSLANLESRVVSSLEHGTKKTGGPFGTGFGLSDRGRGEVKESVASLLEYILQSTSSGTTSQIRIVASPFLRTQHTAHLIHESIQQKSLEFDQLTVKGEIETDKDLRERFFGEFELATPSDNIYDQVWIEDSRNPFHRSFGVESVNEVTERATGVVRRVESEEQTGQESAVKTWVILVSHGDALQILQTAMKGWSGDRHREVEHLNTANWRHVAWCDSLKDAHSGALNA</sequence>
<organism evidence="1 2">
    <name type="scientific">Entomortierella parvispora</name>
    <dbReference type="NCBI Taxonomy" id="205924"/>
    <lineage>
        <taxon>Eukaryota</taxon>
        <taxon>Fungi</taxon>
        <taxon>Fungi incertae sedis</taxon>
        <taxon>Mucoromycota</taxon>
        <taxon>Mortierellomycotina</taxon>
        <taxon>Mortierellomycetes</taxon>
        <taxon>Mortierellales</taxon>
        <taxon>Mortierellaceae</taxon>
        <taxon>Entomortierella</taxon>
    </lineage>
</organism>
<protein>
    <recommendedName>
        <fullName evidence="3">Phosphoglycerate mutase</fullName>
    </recommendedName>
</protein>
<dbReference type="InterPro" id="IPR013078">
    <property type="entry name" value="His_Pase_superF_clade-1"/>
</dbReference>
<evidence type="ECO:0000313" key="2">
    <source>
        <dbReference type="Proteomes" id="UP000827284"/>
    </source>
</evidence>
<reference evidence="1" key="1">
    <citation type="submission" date="2021-11" db="EMBL/GenBank/DDBJ databases">
        <authorList>
            <person name="Herlambang A."/>
            <person name="Guo Y."/>
            <person name="Takashima Y."/>
            <person name="Nishizawa T."/>
        </authorList>
    </citation>
    <scope>NUCLEOTIDE SEQUENCE</scope>
    <source>
        <strain evidence="1">E1425</strain>
    </source>
</reference>
<dbReference type="SMART" id="SM00855">
    <property type="entry name" value="PGAM"/>
    <property type="match status" value="1"/>
</dbReference>
<evidence type="ECO:0000313" key="1">
    <source>
        <dbReference type="EMBL" id="GJJ71108.1"/>
    </source>
</evidence>
<comment type="caution">
    <text evidence="1">The sequence shown here is derived from an EMBL/GenBank/DDBJ whole genome shotgun (WGS) entry which is preliminary data.</text>
</comment>
<dbReference type="CDD" id="cd07067">
    <property type="entry name" value="HP_PGM_like"/>
    <property type="match status" value="1"/>
</dbReference>
<gene>
    <name evidence="1" type="ORF">EMPS_03458</name>
</gene>
<dbReference type="Pfam" id="PF00300">
    <property type="entry name" value="His_Phos_1"/>
    <property type="match status" value="1"/>
</dbReference>
<keyword evidence="2" id="KW-1185">Reference proteome</keyword>
<accession>A0A9P3LUJ4</accession>
<dbReference type="Gene3D" id="3.40.50.1240">
    <property type="entry name" value="Phosphoglycerate mutase-like"/>
    <property type="match status" value="1"/>
</dbReference>
<dbReference type="AlphaFoldDB" id="A0A9P3LUJ4"/>
<dbReference type="InterPro" id="IPR029033">
    <property type="entry name" value="His_PPase_superfam"/>
</dbReference>
<name>A0A9P3LUJ4_9FUNG</name>
<dbReference type="Proteomes" id="UP000827284">
    <property type="component" value="Unassembled WGS sequence"/>
</dbReference>
<proteinExistence type="predicted"/>
<dbReference type="SUPFAM" id="SSF53254">
    <property type="entry name" value="Phosphoglycerate mutase-like"/>
    <property type="match status" value="1"/>
</dbReference>
<dbReference type="EMBL" id="BQFW01000004">
    <property type="protein sequence ID" value="GJJ71108.1"/>
    <property type="molecule type" value="Genomic_DNA"/>
</dbReference>
<dbReference type="OrthoDB" id="354304at2759"/>
<dbReference type="PANTHER" id="PTHR47821:SF2">
    <property type="entry name" value="PHOSPHOGLYCERATE MUTASE FAMILY PROTEIN"/>
    <property type="match status" value="1"/>
</dbReference>